<dbReference type="EMBL" id="CP002582">
    <property type="protein sequence ID" value="ADZ85071.1"/>
    <property type="molecule type" value="Genomic_DNA"/>
</dbReference>
<feature type="domain" description="BPL/LPL catalytic" evidence="6">
    <location>
        <begin position="66"/>
        <end position="254"/>
    </location>
</feature>
<keyword evidence="8" id="KW-1185">Reference proteome</keyword>
<evidence type="ECO:0000313" key="8">
    <source>
        <dbReference type="Proteomes" id="UP000008467"/>
    </source>
</evidence>
<keyword evidence="3 5" id="KW-0067">ATP-binding</keyword>
<dbReference type="SUPFAM" id="SSF55681">
    <property type="entry name" value="Class II aaRS and biotin synthetases"/>
    <property type="match status" value="1"/>
</dbReference>
<dbReference type="PANTHER" id="PTHR12835">
    <property type="entry name" value="BIOTIN PROTEIN LIGASE"/>
    <property type="match status" value="1"/>
</dbReference>
<dbReference type="EC" id="6.3.4.15" evidence="5"/>
<dbReference type="Pfam" id="PF03099">
    <property type="entry name" value="BPL_LplA_LipB"/>
    <property type="match status" value="1"/>
</dbReference>
<dbReference type="GO" id="GO:0003677">
    <property type="term" value="F:DNA binding"/>
    <property type="evidence" value="ECO:0007669"/>
    <property type="project" value="UniProtKB-UniRule"/>
</dbReference>
<comment type="catalytic activity">
    <reaction evidence="5">
        <text>biotin + L-lysyl-[protein] + ATP = N(6)-biotinyl-L-lysyl-[protein] + AMP + diphosphate + H(+)</text>
        <dbReference type="Rhea" id="RHEA:11756"/>
        <dbReference type="Rhea" id="RHEA-COMP:9752"/>
        <dbReference type="Rhea" id="RHEA-COMP:10505"/>
        <dbReference type="ChEBI" id="CHEBI:15378"/>
        <dbReference type="ChEBI" id="CHEBI:29969"/>
        <dbReference type="ChEBI" id="CHEBI:30616"/>
        <dbReference type="ChEBI" id="CHEBI:33019"/>
        <dbReference type="ChEBI" id="CHEBI:57586"/>
        <dbReference type="ChEBI" id="CHEBI:83144"/>
        <dbReference type="ChEBI" id="CHEBI:456215"/>
        <dbReference type="EC" id="6.3.4.15"/>
    </reaction>
</comment>
<feature type="DNA-binding region" description="H-T-H motif" evidence="5">
    <location>
        <begin position="18"/>
        <end position="37"/>
    </location>
</feature>
<evidence type="ECO:0000256" key="2">
    <source>
        <dbReference type="ARBA" id="ARBA00022741"/>
    </source>
</evidence>
<dbReference type="Gene3D" id="1.10.10.10">
    <property type="entry name" value="Winged helix-like DNA-binding domain superfamily/Winged helix DNA-binding domain"/>
    <property type="match status" value="1"/>
</dbReference>
<comment type="function">
    <text evidence="5">Acts both as a biotin--[acetyl-CoA-carboxylase] ligase and a repressor.</text>
</comment>
<keyword evidence="5" id="KW-0678">Repressor</keyword>
<keyword evidence="2 5" id="KW-0547">Nucleotide-binding</keyword>
<dbReference type="GO" id="GO:0006355">
    <property type="term" value="P:regulation of DNA-templated transcription"/>
    <property type="evidence" value="ECO:0007669"/>
    <property type="project" value="UniProtKB-UniRule"/>
</dbReference>
<evidence type="ECO:0000313" key="7">
    <source>
        <dbReference type="EMBL" id="ADZ85071.1"/>
    </source>
</evidence>
<dbReference type="GO" id="GO:0004077">
    <property type="term" value="F:biotin--[biotin carboxyl-carrier protein] ligase activity"/>
    <property type="evidence" value="ECO:0007669"/>
    <property type="project" value="UniProtKB-UniRule"/>
</dbReference>
<dbReference type="InterPro" id="IPR036388">
    <property type="entry name" value="WH-like_DNA-bd_sf"/>
</dbReference>
<dbReference type="GO" id="GO:0009249">
    <property type="term" value="P:protein lipoylation"/>
    <property type="evidence" value="ECO:0007669"/>
    <property type="project" value="UniProtKB-ARBA"/>
</dbReference>
<dbReference type="CDD" id="cd16442">
    <property type="entry name" value="BPL"/>
    <property type="match status" value="1"/>
</dbReference>
<dbReference type="InterPro" id="IPR008988">
    <property type="entry name" value="Transcriptional_repressor_C"/>
</dbReference>
<feature type="binding site" evidence="5">
    <location>
        <begin position="89"/>
        <end position="91"/>
    </location>
    <ligand>
        <name>biotin</name>
        <dbReference type="ChEBI" id="CHEBI:57586"/>
    </ligand>
</feature>
<accession>F2JR90</accession>
<feature type="binding site" evidence="5">
    <location>
        <position position="184"/>
    </location>
    <ligand>
        <name>biotin</name>
        <dbReference type="ChEBI" id="CHEBI:57586"/>
    </ligand>
</feature>
<dbReference type="KEGG" id="cle:Clole_3381"/>
<dbReference type="InterPro" id="IPR003142">
    <property type="entry name" value="BPL_C"/>
</dbReference>
<dbReference type="SUPFAM" id="SSF50037">
    <property type="entry name" value="C-terminal domain of transcriptional repressors"/>
    <property type="match status" value="1"/>
</dbReference>
<evidence type="ECO:0000256" key="5">
    <source>
        <dbReference type="HAMAP-Rule" id="MF_00978"/>
    </source>
</evidence>
<reference evidence="7 8" key="1">
    <citation type="journal article" date="2011" name="J. Bacteriol.">
        <title>Complete genome sequence of the cellulose-degrading bacterium Cellulosilyticum lentocellum.</title>
        <authorList>
            <consortium name="US DOE Joint Genome Institute"/>
            <person name="Miller D.A."/>
            <person name="Suen G."/>
            <person name="Bruce D."/>
            <person name="Copeland A."/>
            <person name="Cheng J.F."/>
            <person name="Detter C."/>
            <person name="Goodwin L.A."/>
            <person name="Han C.S."/>
            <person name="Hauser L.J."/>
            <person name="Land M.L."/>
            <person name="Lapidus A."/>
            <person name="Lucas S."/>
            <person name="Meincke L."/>
            <person name="Pitluck S."/>
            <person name="Tapia R."/>
            <person name="Teshima H."/>
            <person name="Woyke T."/>
            <person name="Fox B.G."/>
            <person name="Angert E.R."/>
            <person name="Currie C.R."/>
        </authorList>
    </citation>
    <scope>NUCLEOTIDE SEQUENCE [LARGE SCALE GENOMIC DNA]</scope>
    <source>
        <strain evidence="8">ATCC 49066 / DSM 5427 / NCIMB 11756 / RHM5</strain>
    </source>
</reference>
<comment type="similarity">
    <text evidence="5">Belongs to the biotin--protein ligase family.</text>
</comment>
<dbReference type="InterPro" id="IPR011991">
    <property type="entry name" value="ArsR-like_HTH"/>
</dbReference>
<keyword evidence="1 5" id="KW-0436">Ligase</keyword>
<name>F2JR90_CELLD</name>
<proteinExistence type="inferred from homology"/>
<keyword evidence="5" id="KW-0805">Transcription regulation</keyword>
<dbReference type="HOGENOM" id="CLU_051096_0_0_9"/>
<dbReference type="GO" id="GO:0005524">
    <property type="term" value="F:ATP binding"/>
    <property type="evidence" value="ECO:0007669"/>
    <property type="project" value="UniProtKB-UniRule"/>
</dbReference>
<dbReference type="GO" id="GO:0005737">
    <property type="term" value="C:cytoplasm"/>
    <property type="evidence" value="ECO:0007669"/>
    <property type="project" value="TreeGrafter"/>
</dbReference>
<organism evidence="7 8">
    <name type="scientific">Cellulosilyticum lentocellum (strain ATCC 49066 / DSM 5427 / NCIMB 11756 / RHM5)</name>
    <name type="common">Clostridium lentocellum</name>
    <dbReference type="NCBI Taxonomy" id="642492"/>
    <lineage>
        <taxon>Bacteria</taxon>
        <taxon>Bacillati</taxon>
        <taxon>Bacillota</taxon>
        <taxon>Clostridia</taxon>
        <taxon>Lachnospirales</taxon>
        <taxon>Cellulosilyticaceae</taxon>
        <taxon>Cellulosilyticum</taxon>
    </lineage>
</organism>
<keyword evidence="4 5" id="KW-0092">Biotin</keyword>
<feature type="binding site" evidence="5">
    <location>
        <position position="113"/>
    </location>
    <ligand>
        <name>biotin</name>
        <dbReference type="ChEBI" id="CHEBI:57586"/>
    </ligand>
</feature>
<dbReference type="eggNOG" id="COG0340">
    <property type="taxonomic scope" value="Bacteria"/>
</dbReference>
<dbReference type="HAMAP" id="MF_00978">
    <property type="entry name" value="Bifunct_BirA"/>
    <property type="match status" value="1"/>
</dbReference>
<evidence type="ECO:0000256" key="4">
    <source>
        <dbReference type="ARBA" id="ARBA00023267"/>
    </source>
</evidence>
<dbReference type="NCBIfam" id="TIGR00121">
    <property type="entry name" value="birA_ligase"/>
    <property type="match status" value="1"/>
</dbReference>
<dbReference type="Gene3D" id="3.30.930.10">
    <property type="entry name" value="Bira Bifunctional Protein, Domain 2"/>
    <property type="match status" value="1"/>
</dbReference>
<dbReference type="PANTHER" id="PTHR12835:SF5">
    <property type="entry name" value="BIOTIN--PROTEIN LIGASE"/>
    <property type="match status" value="1"/>
</dbReference>
<evidence type="ECO:0000256" key="1">
    <source>
        <dbReference type="ARBA" id="ARBA00022598"/>
    </source>
</evidence>
<sequence>MKDKVLALLKKQEAYISGEEMSQSLGVTRAAVWKAIKKLQGEGYIIESSTKKGYKLVEKPNVITPAELAPMLCGYTLGQVIKYYEVVDSTNEKAKALAREGASEGTLVIADQQSAGKGRLGRNWNSPAGTGIWMSLILKPEILPQYASQLTLVAGLCMCEAIREVTGLDATIKWPNDIVVNGKKVCGILTEMSAEMERINYIVLGIGVNVNHKAFPEELPFATSLALEGKQDYERASLIKAFLERFEKDYKHYKVDPHLTAILSRYEAHCITLGKTVKIISGNESFTAEAKEITIDGNLIVKTETGEEKLIHSGEVSVRGLYGYI</sequence>
<dbReference type="RefSeq" id="WP_013658348.1">
    <property type="nucleotide sequence ID" value="NC_015275.1"/>
</dbReference>
<dbReference type="CDD" id="cd00090">
    <property type="entry name" value="HTH_ARSR"/>
    <property type="match status" value="1"/>
</dbReference>
<dbReference type="SUPFAM" id="SSF46785">
    <property type="entry name" value="Winged helix' DNA-binding domain"/>
    <property type="match status" value="1"/>
</dbReference>
<protein>
    <recommendedName>
        <fullName evidence="5">Bifunctional ligase/repressor BirA</fullName>
    </recommendedName>
    <alternativeName>
        <fullName evidence="5">Biotin--[acetyl-CoA-carboxylase] ligase</fullName>
        <ecNumber evidence="5">6.3.4.15</ecNumber>
    </alternativeName>
    <alternativeName>
        <fullName evidence="5">Biotin--protein ligase</fullName>
    </alternativeName>
    <alternativeName>
        <fullName evidence="5">Biotin-[acetyl-CoA carboxylase] synthetase</fullName>
    </alternativeName>
</protein>
<gene>
    <name evidence="5" type="primary">birA</name>
    <name evidence="7" type="ordered locus">Clole_3381</name>
</gene>
<dbReference type="STRING" id="642492.Clole_3381"/>
<dbReference type="InterPro" id="IPR013196">
    <property type="entry name" value="HTH_11"/>
</dbReference>
<dbReference type="Pfam" id="PF02237">
    <property type="entry name" value="BPL_C"/>
    <property type="match status" value="1"/>
</dbReference>
<dbReference type="PROSITE" id="PS51733">
    <property type="entry name" value="BPL_LPL_CATALYTIC"/>
    <property type="match status" value="1"/>
</dbReference>
<dbReference type="InterPro" id="IPR004143">
    <property type="entry name" value="BPL_LPL_catalytic"/>
</dbReference>
<dbReference type="Gene3D" id="2.30.30.100">
    <property type="match status" value="1"/>
</dbReference>
<dbReference type="GO" id="GO:0016740">
    <property type="term" value="F:transferase activity"/>
    <property type="evidence" value="ECO:0007669"/>
    <property type="project" value="UniProtKB-ARBA"/>
</dbReference>
<dbReference type="Pfam" id="PF08279">
    <property type="entry name" value="HTH_11"/>
    <property type="match status" value="1"/>
</dbReference>
<evidence type="ECO:0000256" key="3">
    <source>
        <dbReference type="ARBA" id="ARBA00022840"/>
    </source>
</evidence>
<keyword evidence="5" id="KW-0804">Transcription</keyword>
<dbReference type="AlphaFoldDB" id="F2JR90"/>
<evidence type="ECO:0000259" key="6">
    <source>
        <dbReference type="PROSITE" id="PS51733"/>
    </source>
</evidence>
<dbReference type="InterPro" id="IPR045864">
    <property type="entry name" value="aa-tRNA-synth_II/BPL/LPL"/>
</dbReference>
<dbReference type="InterPro" id="IPR030855">
    <property type="entry name" value="Bifunct_BirA"/>
</dbReference>
<dbReference type="InterPro" id="IPR004408">
    <property type="entry name" value="Biotin_CoA_COase_ligase"/>
</dbReference>
<comment type="caution">
    <text evidence="5">Lacks conserved residue(s) required for the propagation of feature annotation.</text>
</comment>
<dbReference type="Proteomes" id="UP000008467">
    <property type="component" value="Chromosome"/>
</dbReference>
<keyword evidence="5" id="KW-0238">DNA-binding</keyword>
<dbReference type="InterPro" id="IPR036390">
    <property type="entry name" value="WH_DNA-bd_sf"/>
</dbReference>